<feature type="region of interest" description="Disordered" evidence="1">
    <location>
        <begin position="22"/>
        <end position="46"/>
    </location>
</feature>
<keyword evidence="2" id="KW-0732">Signal</keyword>
<name>A0ABV8TZL0_9ACTN</name>
<feature type="compositionally biased region" description="Low complexity" evidence="1">
    <location>
        <begin position="32"/>
        <end position="46"/>
    </location>
</feature>
<accession>A0ABV8TZL0</accession>
<organism evidence="3 4">
    <name type="scientific">Salininema proteolyticum</name>
    <dbReference type="NCBI Taxonomy" id="1607685"/>
    <lineage>
        <taxon>Bacteria</taxon>
        <taxon>Bacillati</taxon>
        <taxon>Actinomycetota</taxon>
        <taxon>Actinomycetes</taxon>
        <taxon>Glycomycetales</taxon>
        <taxon>Glycomycetaceae</taxon>
        <taxon>Salininema</taxon>
    </lineage>
</organism>
<dbReference type="PROSITE" id="PS51257">
    <property type="entry name" value="PROKAR_LIPOPROTEIN"/>
    <property type="match status" value="1"/>
</dbReference>
<dbReference type="RefSeq" id="WP_380621017.1">
    <property type="nucleotide sequence ID" value="NZ_JBHSDK010000015.1"/>
</dbReference>
<dbReference type="Proteomes" id="UP001595823">
    <property type="component" value="Unassembled WGS sequence"/>
</dbReference>
<keyword evidence="4" id="KW-1185">Reference proteome</keyword>
<evidence type="ECO:0000313" key="3">
    <source>
        <dbReference type="EMBL" id="MFC4335801.1"/>
    </source>
</evidence>
<comment type="caution">
    <text evidence="3">The sequence shown here is derived from an EMBL/GenBank/DDBJ whole genome shotgun (WGS) entry which is preliminary data.</text>
</comment>
<dbReference type="EMBL" id="JBHSDK010000015">
    <property type="protein sequence ID" value="MFC4335801.1"/>
    <property type="molecule type" value="Genomic_DNA"/>
</dbReference>
<feature type="signal peptide" evidence="2">
    <location>
        <begin position="1"/>
        <end position="18"/>
    </location>
</feature>
<sequence length="230" mass="24942">MRIRALTATALLSLFALAACQGQPDDPPTDPVPSESSPSPAATPTELPLDDAVAIGERHMLPPGSGPLQGYEVVYEPMLGEKANAPFYKCRYDEETDSARVGTVVQAFREKTQVRQMAHVYRGDPAKALEDVKALWEECGSYEFEDTATGETLTMERISALDPPEGLTAEEWIGDCAELKPNGLMYCRALFAAEDHVVNEVVVSGQVEDRAEVESQLFEIVPLIPGGTAD</sequence>
<evidence type="ECO:0000256" key="2">
    <source>
        <dbReference type="SAM" id="SignalP"/>
    </source>
</evidence>
<evidence type="ECO:0000256" key="1">
    <source>
        <dbReference type="SAM" id="MobiDB-lite"/>
    </source>
</evidence>
<protein>
    <recommendedName>
        <fullName evidence="5">Sensor domain-containing protein</fullName>
    </recommendedName>
</protein>
<evidence type="ECO:0008006" key="5">
    <source>
        <dbReference type="Google" id="ProtNLM"/>
    </source>
</evidence>
<gene>
    <name evidence="3" type="ORF">ACFPET_11370</name>
</gene>
<proteinExistence type="predicted"/>
<evidence type="ECO:0000313" key="4">
    <source>
        <dbReference type="Proteomes" id="UP001595823"/>
    </source>
</evidence>
<reference evidence="4" key="1">
    <citation type="journal article" date="2019" name="Int. J. Syst. Evol. Microbiol.">
        <title>The Global Catalogue of Microorganisms (GCM) 10K type strain sequencing project: providing services to taxonomists for standard genome sequencing and annotation.</title>
        <authorList>
            <consortium name="The Broad Institute Genomics Platform"/>
            <consortium name="The Broad Institute Genome Sequencing Center for Infectious Disease"/>
            <person name="Wu L."/>
            <person name="Ma J."/>
        </authorList>
    </citation>
    <scope>NUCLEOTIDE SEQUENCE [LARGE SCALE GENOMIC DNA]</scope>
    <source>
        <strain evidence="4">IBRC-M 10908</strain>
    </source>
</reference>
<feature type="chain" id="PRO_5046673932" description="Sensor domain-containing protein" evidence="2">
    <location>
        <begin position="19"/>
        <end position="230"/>
    </location>
</feature>